<dbReference type="Proteomes" id="UP000292580">
    <property type="component" value="Unassembled WGS sequence"/>
</dbReference>
<feature type="transmembrane region" description="Helical" evidence="1">
    <location>
        <begin position="30"/>
        <end position="49"/>
    </location>
</feature>
<dbReference type="RefSeq" id="WP_130647167.1">
    <property type="nucleotide sequence ID" value="NZ_PGCL01000003.1"/>
</dbReference>
<accession>A0A483CM81</accession>
<keyword evidence="3" id="KW-1185">Reference proteome</keyword>
<comment type="caution">
    <text evidence="2">The sequence shown here is derived from an EMBL/GenBank/DDBJ whole genome shotgun (WGS) entry which is preliminary data.</text>
</comment>
<reference evidence="2 3" key="1">
    <citation type="submission" date="2017-11" db="EMBL/GenBank/DDBJ databases">
        <title>Isolation and Characterization of Methanofollis Species from Methane Seep Offshore SW Taiwan.</title>
        <authorList>
            <person name="Teng N.-H."/>
            <person name="Lai M.-C."/>
            <person name="Chen S.-C."/>
        </authorList>
    </citation>
    <scope>NUCLEOTIDE SEQUENCE [LARGE SCALE GENOMIC DNA]</scope>
    <source>
        <strain evidence="2 3">FWC-SCC2</strain>
    </source>
</reference>
<name>A0A483CM81_9EURY</name>
<keyword evidence="1" id="KW-0472">Membrane</keyword>
<dbReference type="AlphaFoldDB" id="A0A483CM81"/>
<keyword evidence="1" id="KW-0812">Transmembrane</keyword>
<evidence type="ECO:0000256" key="1">
    <source>
        <dbReference type="SAM" id="Phobius"/>
    </source>
</evidence>
<gene>
    <name evidence="2" type="ORF">CUJ86_08690</name>
</gene>
<protein>
    <submittedName>
        <fullName evidence="2">Uncharacterized protein</fullName>
    </submittedName>
</protein>
<evidence type="ECO:0000313" key="2">
    <source>
        <dbReference type="EMBL" id="TAJ44099.1"/>
    </source>
</evidence>
<evidence type="ECO:0000313" key="3">
    <source>
        <dbReference type="Proteomes" id="UP000292580"/>
    </source>
</evidence>
<keyword evidence="1" id="KW-1133">Transmembrane helix</keyword>
<sequence length="82" mass="8323">MSVIQNAIAGGAAVYALILLIQALEQPSVSVGALAAALLLAVAGSLLWTGNGHRLKTMEMTLLWGCVGLFGIYGLLSLGGIV</sequence>
<dbReference type="EMBL" id="PGCL01000003">
    <property type="protein sequence ID" value="TAJ44099.1"/>
    <property type="molecule type" value="Genomic_DNA"/>
</dbReference>
<proteinExistence type="predicted"/>
<dbReference type="OrthoDB" id="111792at2157"/>
<feature type="transmembrane region" description="Helical" evidence="1">
    <location>
        <begin position="7"/>
        <end position="24"/>
    </location>
</feature>
<feature type="transmembrane region" description="Helical" evidence="1">
    <location>
        <begin position="61"/>
        <end position="81"/>
    </location>
</feature>
<organism evidence="2 3">
    <name type="scientific">Methanofollis fontis</name>
    <dbReference type="NCBI Taxonomy" id="2052832"/>
    <lineage>
        <taxon>Archaea</taxon>
        <taxon>Methanobacteriati</taxon>
        <taxon>Methanobacteriota</taxon>
        <taxon>Stenosarchaea group</taxon>
        <taxon>Methanomicrobia</taxon>
        <taxon>Methanomicrobiales</taxon>
        <taxon>Methanomicrobiaceae</taxon>
        <taxon>Methanofollis</taxon>
    </lineage>
</organism>